<feature type="compositionally biased region" description="Basic residues" evidence="4">
    <location>
        <begin position="281"/>
        <end position="291"/>
    </location>
</feature>
<dbReference type="GO" id="GO:0006303">
    <property type="term" value="P:double-strand break repair via nonhomologous end joining"/>
    <property type="evidence" value="ECO:0007669"/>
    <property type="project" value="UniProtKB-UniRule"/>
</dbReference>
<dbReference type="InterPro" id="IPR006164">
    <property type="entry name" value="DNA_bd_Ku70/Ku80"/>
</dbReference>
<dbReference type="InterPro" id="IPR009187">
    <property type="entry name" value="Prok_Ku"/>
</dbReference>
<keyword evidence="3" id="KW-0234">DNA repair</keyword>
<comment type="subunit">
    <text evidence="3">Homodimer. Interacts with LigD.</text>
</comment>
<gene>
    <name evidence="3" type="primary">ku</name>
    <name evidence="6" type="ORF">BJ998_005101</name>
</gene>
<dbReference type="GO" id="GO:0006310">
    <property type="term" value="P:DNA recombination"/>
    <property type="evidence" value="ECO:0007669"/>
    <property type="project" value="UniProtKB-KW"/>
</dbReference>
<dbReference type="SMART" id="SM00559">
    <property type="entry name" value="Ku78"/>
    <property type="match status" value="1"/>
</dbReference>
<dbReference type="HAMAP" id="MF_01875">
    <property type="entry name" value="Prokaryotic_Ku"/>
    <property type="match status" value="1"/>
</dbReference>
<accession>A0A7W9KK39</accession>
<dbReference type="PANTHER" id="PTHR41251:SF1">
    <property type="entry name" value="NON-HOMOLOGOUS END JOINING PROTEIN KU"/>
    <property type="match status" value="1"/>
</dbReference>
<comment type="caution">
    <text evidence="6">The sequence shown here is derived from an EMBL/GenBank/DDBJ whole genome shotgun (WGS) entry which is preliminary data.</text>
</comment>
<feature type="region of interest" description="Disordered" evidence="4">
    <location>
        <begin position="262"/>
        <end position="291"/>
    </location>
</feature>
<reference evidence="6 7" key="1">
    <citation type="submission" date="2020-08" db="EMBL/GenBank/DDBJ databases">
        <title>Sequencing the genomes of 1000 actinobacteria strains.</title>
        <authorList>
            <person name="Klenk H.-P."/>
        </authorList>
    </citation>
    <scope>NUCLEOTIDE SEQUENCE [LARGE SCALE GENOMIC DNA]</scope>
    <source>
        <strain evidence="6 7">DSM 43851</strain>
    </source>
</reference>
<comment type="similarity">
    <text evidence="3">Belongs to the prokaryotic Ku family.</text>
</comment>
<dbReference type="RefSeq" id="WP_184865520.1">
    <property type="nucleotide sequence ID" value="NZ_BAAAWY010000014.1"/>
</dbReference>
<dbReference type="PIRSF" id="PIRSF006493">
    <property type="entry name" value="Prok_Ku"/>
    <property type="match status" value="1"/>
</dbReference>
<dbReference type="Pfam" id="PF02735">
    <property type="entry name" value="Ku"/>
    <property type="match status" value="1"/>
</dbReference>
<keyword evidence="3" id="KW-0227">DNA damage</keyword>
<evidence type="ECO:0000313" key="7">
    <source>
        <dbReference type="Proteomes" id="UP000585638"/>
    </source>
</evidence>
<dbReference type="EMBL" id="JACHIR010000001">
    <property type="protein sequence ID" value="MBB5893905.1"/>
    <property type="molecule type" value="Genomic_DNA"/>
</dbReference>
<keyword evidence="2 3" id="KW-0233">DNA recombination</keyword>
<evidence type="ECO:0000256" key="4">
    <source>
        <dbReference type="SAM" id="MobiDB-lite"/>
    </source>
</evidence>
<sequence length="291" mass="31489">MRSFWKGSIGFGLVSIPVKAYKATEERGLGLHQVHAADGGRIRLSRYCEIDGAEVPASEVGRAADTGGGDVVLITDEDLAGLPVPTLRTIAVHTFAPPSQIDPLYLSRSYYLEPDTDGVRPYVLFAEALRRSGKVAVVKVAFRQRETLGMLRVRDNVLVLETMVWPAEIRTPDFPFLDEDVDVRLPELKAATALIDCLSGDFDPAQHKDAYREALDELIEAKAAGNEVIRPEVPIQPNGSGDLLTALEASLKALEPKGSGAVRRAKAAARKAGEAADRAHKAARTAAKSRR</sequence>
<dbReference type="NCBIfam" id="TIGR02772">
    <property type="entry name" value="Ku_bact"/>
    <property type="match status" value="1"/>
</dbReference>
<dbReference type="Gene3D" id="2.40.290.10">
    <property type="match status" value="1"/>
</dbReference>
<name>A0A7W9KK39_9PSEU</name>
<dbReference type="GO" id="GO:0003690">
    <property type="term" value="F:double-stranded DNA binding"/>
    <property type="evidence" value="ECO:0007669"/>
    <property type="project" value="UniProtKB-UniRule"/>
</dbReference>
<protein>
    <recommendedName>
        <fullName evidence="3">Non-homologous end joining protein Ku</fullName>
    </recommendedName>
</protein>
<dbReference type="InterPro" id="IPR016194">
    <property type="entry name" value="SPOC-like_C_dom_sf"/>
</dbReference>
<dbReference type="PANTHER" id="PTHR41251">
    <property type="entry name" value="NON-HOMOLOGOUS END JOINING PROTEIN KU"/>
    <property type="match status" value="1"/>
</dbReference>
<evidence type="ECO:0000256" key="3">
    <source>
        <dbReference type="HAMAP-Rule" id="MF_01875"/>
    </source>
</evidence>
<evidence type="ECO:0000256" key="1">
    <source>
        <dbReference type="ARBA" id="ARBA00023125"/>
    </source>
</evidence>
<keyword evidence="7" id="KW-1185">Reference proteome</keyword>
<keyword evidence="1 3" id="KW-0238">DNA-binding</keyword>
<dbReference type="SUPFAM" id="SSF100939">
    <property type="entry name" value="SPOC domain-like"/>
    <property type="match status" value="1"/>
</dbReference>
<organism evidence="6 7">
    <name type="scientific">Kutzneria kofuensis</name>
    <dbReference type="NCBI Taxonomy" id="103725"/>
    <lineage>
        <taxon>Bacteria</taxon>
        <taxon>Bacillati</taxon>
        <taxon>Actinomycetota</taxon>
        <taxon>Actinomycetes</taxon>
        <taxon>Pseudonocardiales</taxon>
        <taxon>Pseudonocardiaceae</taxon>
        <taxon>Kutzneria</taxon>
    </lineage>
</organism>
<comment type="function">
    <text evidence="3">With LigD forms a non-homologous end joining (NHEJ) DNA repair enzyme, which repairs dsDNA breaks with reduced fidelity. Binds linear dsDNA with 5'- and 3'- overhangs but not closed circular dsDNA nor ssDNA. Recruits and stimulates the ligase activity of LigD.</text>
</comment>
<evidence type="ECO:0000256" key="2">
    <source>
        <dbReference type="ARBA" id="ARBA00023172"/>
    </source>
</evidence>
<proteinExistence type="inferred from homology"/>
<feature type="domain" description="Ku" evidence="5">
    <location>
        <begin position="52"/>
        <end position="180"/>
    </location>
</feature>
<evidence type="ECO:0000313" key="6">
    <source>
        <dbReference type="EMBL" id="MBB5893905.1"/>
    </source>
</evidence>
<dbReference type="AlphaFoldDB" id="A0A7W9KK39"/>
<dbReference type="Proteomes" id="UP000585638">
    <property type="component" value="Unassembled WGS sequence"/>
</dbReference>
<feature type="compositionally biased region" description="Basic and acidic residues" evidence="4">
    <location>
        <begin position="271"/>
        <end position="280"/>
    </location>
</feature>
<evidence type="ECO:0000259" key="5">
    <source>
        <dbReference type="SMART" id="SM00559"/>
    </source>
</evidence>